<keyword evidence="3" id="KW-1185">Reference proteome</keyword>
<protein>
    <recommendedName>
        <fullName evidence="4">TadE-like protein</fullName>
    </recommendedName>
</protein>
<organism evidence="2 3">
    <name type="scientific">Berryella intestinalis</name>
    <dbReference type="NCBI Taxonomy" id="1531429"/>
    <lineage>
        <taxon>Bacteria</taxon>
        <taxon>Bacillati</taxon>
        <taxon>Actinomycetota</taxon>
        <taxon>Coriobacteriia</taxon>
        <taxon>Eggerthellales</taxon>
        <taxon>Eggerthellaceae</taxon>
        <taxon>Berryella</taxon>
    </lineage>
</organism>
<feature type="transmembrane region" description="Helical" evidence="1">
    <location>
        <begin position="6"/>
        <end position="27"/>
    </location>
</feature>
<evidence type="ECO:0000313" key="2">
    <source>
        <dbReference type="EMBL" id="AJC12549.1"/>
    </source>
</evidence>
<evidence type="ECO:0000256" key="1">
    <source>
        <dbReference type="SAM" id="Phobius"/>
    </source>
</evidence>
<sequence>MTVELAVVFPAMLAVSLVVFNAVRYLGDCASFDRAFHQEVRVAAAAPAYGQTMEDGCLLVEDALRRQCGDGEECSVTAERDEWGFVRFRGHMEFTPSLFGLSMRSGFLGIDFQPAVHEVEFSVDPYKPGVVL</sequence>
<accession>A0A0A8B5D6</accession>
<proteinExistence type="predicted"/>
<keyword evidence="1" id="KW-0472">Membrane</keyword>
<reference evidence="2 3" key="2">
    <citation type="journal article" date="2015" name="Genome Announc.">
        <title>Complete Genome Sequence of Coriobacteriaceae Strain 68-1-3, a Novel Mucus-Degrading Isolate from the Swine Intestinal Tract.</title>
        <authorList>
            <person name="Looft T."/>
            <person name="Bayles D.O."/>
            <person name="Alt D.P."/>
            <person name="Stanton T.B."/>
        </authorList>
    </citation>
    <scope>NUCLEOTIDE SEQUENCE [LARGE SCALE GENOMIC DNA]</scope>
    <source>
        <strain evidence="2 3">68-1-3</strain>
    </source>
</reference>
<keyword evidence="1" id="KW-0812">Transmembrane</keyword>
<name>A0A0A8B5D6_9ACTN</name>
<gene>
    <name evidence="2" type="ORF">JI75_07620</name>
</gene>
<dbReference type="Proteomes" id="UP000031121">
    <property type="component" value="Chromosome"/>
</dbReference>
<keyword evidence="1" id="KW-1133">Transmembrane helix</keyword>
<dbReference type="AlphaFoldDB" id="A0A0A8B5D6"/>
<dbReference type="KEGG" id="cbac:JI75_07620"/>
<evidence type="ECO:0000313" key="3">
    <source>
        <dbReference type="Proteomes" id="UP000031121"/>
    </source>
</evidence>
<dbReference type="EMBL" id="CP009302">
    <property type="protein sequence ID" value="AJC12549.1"/>
    <property type="molecule type" value="Genomic_DNA"/>
</dbReference>
<reference evidence="3" key="1">
    <citation type="submission" date="2014-08" db="EMBL/GenBank/DDBJ databases">
        <title>Coriobacteriaceae sp. complete genome.</title>
        <authorList>
            <person name="Looft T."/>
            <person name="Bayles D.O."/>
            <person name="Stanton T.B."/>
        </authorList>
    </citation>
    <scope>NUCLEOTIDE SEQUENCE [LARGE SCALE GENOMIC DNA]</scope>
    <source>
        <strain evidence="3">68-1-3</strain>
    </source>
</reference>
<evidence type="ECO:0008006" key="4">
    <source>
        <dbReference type="Google" id="ProtNLM"/>
    </source>
</evidence>
<dbReference type="HOGENOM" id="CLU_122865_0_0_11"/>